<dbReference type="AlphaFoldDB" id="A0A4R1SC07"/>
<evidence type="ECO:0000313" key="3">
    <source>
        <dbReference type="Proteomes" id="UP000295008"/>
    </source>
</evidence>
<comment type="caution">
    <text evidence="2">The sequence shown here is derived from an EMBL/GenBank/DDBJ whole genome shotgun (WGS) entry which is preliminary data.</text>
</comment>
<accession>A0A4R1SC07</accession>
<dbReference type="RefSeq" id="WP_132012354.1">
    <property type="nucleotide sequence ID" value="NZ_SLUN01000001.1"/>
</dbReference>
<dbReference type="OrthoDB" id="5324142at2"/>
<keyword evidence="3" id="KW-1185">Reference proteome</keyword>
<evidence type="ECO:0000256" key="1">
    <source>
        <dbReference type="ARBA" id="ARBA00007189"/>
    </source>
</evidence>
<sequence>MSIVIFGGDRLGKIPSLLKAEGFHLVHHVTGRKKSDIKTEIPREAEGVLVLVDYLNHTLALEVKAAAKRRGVQTVFARRSWSEISRAIGALKADAGKASLR</sequence>
<evidence type="ECO:0008006" key="4">
    <source>
        <dbReference type="Google" id="ProtNLM"/>
    </source>
</evidence>
<evidence type="ECO:0000313" key="2">
    <source>
        <dbReference type="EMBL" id="TCL76969.1"/>
    </source>
</evidence>
<dbReference type="Pfam" id="PF10087">
    <property type="entry name" value="DUF2325"/>
    <property type="match status" value="1"/>
</dbReference>
<name>A0A4R1SC07_HYDET</name>
<proteinExistence type="inferred from homology"/>
<dbReference type="Proteomes" id="UP000295008">
    <property type="component" value="Unassembled WGS sequence"/>
</dbReference>
<comment type="similarity">
    <text evidence="1">Belongs to the UPF0751 family.</text>
</comment>
<dbReference type="EMBL" id="SLUN01000001">
    <property type="protein sequence ID" value="TCL76969.1"/>
    <property type="molecule type" value="Genomic_DNA"/>
</dbReference>
<dbReference type="InterPro" id="IPR016772">
    <property type="entry name" value="UCP020408"/>
</dbReference>
<organism evidence="2 3">
    <name type="scientific">Hydrogenispora ethanolica</name>
    <dbReference type="NCBI Taxonomy" id="1082276"/>
    <lineage>
        <taxon>Bacteria</taxon>
        <taxon>Bacillati</taxon>
        <taxon>Bacillota</taxon>
        <taxon>Hydrogenispora</taxon>
    </lineage>
</organism>
<gene>
    <name evidence="2" type="ORF">EDC14_1001254</name>
</gene>
<protein>
    <recommendedName>
        <fullName evidence="4">Dihydroorotate dehydrogenase</fullName>
    </recommendedName>
</protein>
<reference evidence="2 3" key="1">
    <citation type="submission" date="2019-03" db="EMBL/GenBank/DDBJ databases">
        <title>Genomic Encyclopedia of Type Strains, Phase IV (KMG-IV): sequencing the most valuable type-strain genomes for metagenomic binning, comparative biology and taxonomic classification.</title>
        <authorList>
            <person name="Goeker M."/>
        </authorList>
    </citation>
    <scope>NUCLEOTIDE SEQUENCE [LARGE SCALE GENOMIC DNA]</scope>
    <source>
        <strain evidence="2 3">LX-B</strain>
    </source>
</reference>